<dbReference type="EMBL" id="BJUU01000009">
    <property type="protein sequence ID" value="GEK80300.1"/>
    <property type="molecule type" value="Genomic_DNA"/>
</dbReference>
<feature type="transmembrane region" description="Helical" evidence="1">
    <location>
        <begin position="132"/>
        <end position="153"/>
    </location>
</feature>
<feature type="transmembrane region" description="Helical" evidence="1">
    <location>
        <begin position="74"/>
        <end position="95"/>
    </location>
</feature>
<evidence type="ECO:0000256" key="1">
    <source>
        <dbReference type="SAM" id="Phobius"/>
    </source>
</evidence>
<proteinExistence type="predicted"/>
<keyword evidence="1" id="KW-0472">Membrane</keyword>
<keyword evidence="1" id="KW-0812">Transmembrane</keyword>
<name>A0AA87RBY6_9MICO</name>
<keyword evidence="3" id="KW-1185">Reference proteome</keyword>
<keyword evidence="1" id="KW-1133">Transmembrane helix</keyword>
<feature type="transmembrane region" description="Helical" evidence="1">
    <location>
        <begin position="48"/>
        <end position="67"/>
    </location>
</feature>
<gene>
    <name evidence="2" type="ORF">ABA31_16510</name>
</gene>
<sequence length="158" mass="15971">MSSASPRPSARPTGRGLGLPHLAVIGLSLLAVPRVVLHDLGLVAPGTAANLLLVVAPIAIWIAVVLLRRVPSPFLTLLVTGAWYGVFLGIGHQLLWDASFAGAPPQLAGSLAGIDPVLEAVIVRTFAAGSSLITGVIVGAVSGLVALGIRAVASRSAR</sequence>
<evidence type="ECO:0000313" key="3">
    <source>
        <dbReference type="Proteomes" id="UP000321749"/>
    </source>
</evidence>
<evidence type="ECO:0000313" key="2">
    <source>
        <dbReference type="EMBL" id="GEK80300.1"/>
    </source>
</evidence>
<protein>
    <submittedName>
        <fullName evidence="2">Uncharacterized protein</fullName>
    </submittedName>
</protein>
<organism evidence="2 3">
    <name type="scientific">Agrococcus baldri</name>
    <dbReference type="NCBI Taxonomy" id="153730"/>
    <lineage>
        <taxon>Bacteria</taxon>
        <taxon>Bacillati</taxon>
        <taxon>Actinomycetota</taxon>
        <taxon>Actinomycetes</taxon>
        <taxon>Micrococcales</taxon>
        <taxon>Microbacteriaceae</taxon>
        <taxon>Agrococcus</taxon>
    </lineage>
</organism>
<dbReference type="Proteomes" id="UP000321749">
    <property type="component" value="Unassembled WGS sequence"/>
</dbReference>
<dbReference type="AlphaFoldDB" id="A0AA87RBY6"/>
<comment type="caution">
    <text evidence="2">The sequence shown here is derived from an EMBL/GenBank/DDBJ whole genome shotgun (WGS) entry which is preliminary data.</text>
</comment>
<feature type="transmembrane region" description="Helical" evidence="1">
    <location>
        <begin position="17"/>
        <end position="36"/>
    </location>
</feature>
<dbReference type="RefSeq" id="WP_146794462.1">
    <property type="nucleotide sequence ID" value="NZ_BJUU01000009.1"/>
</dbReference>
<reference evidence="2 3" key="1">
    <citation type="submission" date="2019-07" db="EMBL/GenBank/DDBJ databases">
        <title>Whole genome shotgun sequence of Agrococcus baldri NBRC 103055.</title>
        <authorList>
            <person name="Hosoyama A."/>
            <person name="Uohara A."/>
            <person name="Ohji S."/>
            <person name="Ichikawa N."/>
        </authorList>
    </citation>
    <scope>NUCLEOTIDE SEQUENCE [LARGE SCALE GENOMIC DNA]</scope>
    <source>
        <strain evidence="2 3">NBRC 103055</strain>
    </source>
</reference>
<accession>A0AA87RBY6</accession>